<accession>A0A1J7J5M9</accession>
<dbReference type="InParanoid" id="A0A1J7J5M9"/>
<feature type="region of interest" description="Disordered" evidence="1">
    <location>
        <begin position="66"/>
        <end position="87"/>
    </location>
</feature>
<dbReference type="AlphaFoldDB" id="A0A1J7J5M9"/>
<evidence type="ECO:0000313" key="3">
    <source>
        <dbReference type="Proteomes" id="UP000182658"/>
    </source>
</evidence>
<feature type="region of interest" description="Disordered" evidence="1">
    <location>
        <begin position="302"/>
        <end position="335"/>
    </location>
</feature>
<name>A0A1J7J5M9_9PEZI</name>
<dbReference type="Proteomes" id="UP000182658">
    <property type="component" value="Unassembled WGS sequence"/>
</dbReference>
<evidence type="ECO:0000313" key="2">
    <source>
        <dbReference type="EMBL" id="OIW25112.1"/>
    </source>
</evidence>
<keyword evidence="3" id="KW-1185">Reference proteome</keyword>
<dbReference type="EMBL" id="KV875102">
    <property type="protein sequence ID" value="OIW25112.1"/>
    <property type="molecule type" value="Genomic_DNA"/>
</dbReference>
<proteinExistence type="predicted"/>
<protein>
    <submittedName>
        <fullName evidence="2">Uncharacterized protein</fullName>
    </submittedName>
</protein>
<feature type="compositionally biased region" description="Basic and acidic residues" evidence="1">
    <location>
        <begin position="66"/>
        <end position="81"/>
    </location>
</feature>
<organism evidence="2 3">
    <name type="scientific">Coniochaeta ligniaria NRRL 30616</name>
    <dbReference type="NCBI Taxonomy" id="1408157"/>
    <lineage>
        <taxon>Eukaryota</taxon>
        <taxon>Fungi</taxon>
        <taxon>Dikarya</taxon>
        <taxon>Ascomycota</taxon>
        <taxon>Pezizomycotina</taxon>
        <taxon>Sordariomycetes</taxon>
        <taxon>Sordariomycetidae</taxon>
        <taxon>Coniochaetales</taxon>
        <taxon>Coniochaetaceae</taxon>
        <taxon>Coniochaeta</taxon>
    </lineage>
</organism>
<reference evidence="2 3" key="1">
    <citation type="submission" date="2016-10" db="EMBL/GenBank/DDBJ databases">
        <title>Draft genome sequence of Coniochaeta ligniaria NRRL30616, a lignocellulolytic fungus for bioabatement of inhibitors in plant biomass hydrolysates.</title>
        <authorList>
            <consortium name="DOE Joint Genome Institute"/>
            <person name="Jimenez D.J."/>
            <person name="Hector R.E."/>
            <person name="Riley R."/>
            <person name="Sun H."/>
            <person name="Grigoriev I.V."/>
            <person name="Van Elsas J.D."/>
            <person name="Nichols N.N."/>
        </authorList>
    </citation>
    <scope>NUCLEOTIDE SEQUENCE [LARGE SCALE GENOMIC DNA]</scope>
    <source>
        <strain evidence="2 3">NRRL 30616</strain>
    </source>
</reference>
<evidence type="ECO:0000256" key="1">
    <source>
        <dbReference type="SAM" id="MobiDB-lite"/>
    </source>
</evidence>
<gene>
    <name evidence="2" type="ORF">CONLIGDRAFT_684983</name>
</gene>
<sequence length="335" mass="37584">MFQTMFHLAHTIKGNGIDKFWKLVCSTVRWARESQLINPPSANNAVLLATKRRRYPYLECERRHREERREYGQSRGREERREKRRRACPTTHCTGFESIPGDIALATLHDYTKYENSFMEIVHKSGRPVTAKSFVPHAATTDRAVVVSSAAITDRAATTNRAAQLSADAAALPAEMTAATPRREGGHLRRIRASLSDSRLHHLRLHYQILPMVFGPPLGQLPQKCRTIFDRVVPASGVAPPQMLFVWLGERVFAMPGTLSGISAVLLLIAQQDARLRCGFFRVPSSWEIDQQKAECPELTRDCTAKDTDDTGLAADTADTKPQRSDGPSWYMSLS</sequence>